<evidence type="ECO:0000313" key="5">
    <source>
        <dbReference type="EMBL" id="PIK59735.1"/>
    </source>
</evidence>
<feature type="region of interest" description="Disordered" evidence="4">
    <location>
        <begin position="124"/>
        <end position="167"/>
    </location>
</feature>
<accession>A0A2G8LHM5</accession>
<dbReference type="Proteomes" id="UP000230750">
    <property type="component" value="Unassembled WGS sequence"/>
</dbReference>
<dbReference type="GO" id="GO:0005654">
    <property type="term" value="C:nucleoplasm"/>
    <property type="evidence" value="ECO:0007669"/>
    <property type="project" value="TreeGrafter"/>
</dbReference>
<dbReference type="STRING" id="307972.A0A2G8LHM5"/>
<dbReference type="OrthoDB" id="5587616at2759"/>
<gene>
    <name evidence="5" type="ORF">BSL78_03307</name>
</gene>
<sequence>MFGYSENSLRTREQLIAGSHYNLGLAFTFDSKMDKAVEHFSAAKKTIEVRVTKLRKMSKKQKKRKNYEEAVNKMKKEITELQELIPDILAKIEDAKESRAEPMARHHLLLINHLRPLQQQVLPRLQSKQSRSRKLQVKRKPDAVAVSDISHLVKRKDEKKDSTMETS</sequence>
<dbReference type="InterPro" id="IPR051730">
    <property type="entry name" value="NASP-like"/>
</dbReference>
<protein>
    <submittedName>
        <fullName evidence="5">Putative histone-binding protein N1/N2-like</fullName>
    </submittedName>
</protein>
<dbReference type="EMBL" id="MRZV01000074">
    <property type="protein sequence ID" value="PIK59735.1"/>
    <property type="molecule type" value="Genomic_DNA"/>
</dbReference>
<keyword evidence="3" id="KW-0175">Coiled coil</keyword>
<dbReference type="SUPFAM" id="SSF103657">
    <property type="entry name" value="BAR/IMD domain-like"/>
    <property type="match status" value="1"/>
</dbReference>
<evidence type="ECO:0000256" key="3">
    <source>
        <dbReference type="SAM" id="Coils"/>
    </source>
</evidence>
<feature type="compositionally biased region" description="Basic and acidic residues" evidence="4">
    <location>
        <begin position="155"/>
        <end position="167"/>
    </location>
</feature>
<dbReference type="AlphaFoldDB" id="A0A2G8LHM5"/>
<dbReference type="GO" id="GO:0034080">
    <property type="term" value="P:CENP-A containing chromatin assembly"/>
    <property type="evidence" value="ECO:0007669"/>
    <property type="project" value="TreeGrafter"/>
</dbReference>
<proteinExistence type="predicted"/>
<dbReference type="PANTHER" id="PTHR15081">
    <property type="entry name" value="NUCLEAR AUTOANTIGENIC SPERM PROTEIN NASP -RELATED"/>
    <property type="match status" value="1"/>
</dbReference>
<comment type="caution">
    <text evidence="5">The sequence shown here is derived from an EMBL/GenBank/DDBJ whole genome shotgun (WGS) entry which is preliminary data.</text>
</comment>
<evidence type="ECO:0000256" key="4">
    <source>
        <dbReference type="SAM" id="MobiDB-lite"/>
    </source>
</evidence>
<dbReference type="GO" id="GO:0006335">
    <property type="term" value="P:DNA replication-dependent chromatin assembly"/>
    <property type="evidence" value="ECO:0007669"/>
    <property type="project" value="TreeGrafter"/>
</dbReference>
<dbReference type="InterPro" id="IPR027267">
    <property type="entry name" value="AH/BAR_dom_sf"/>
</dbReference>
<keyword evidence="1" id="KW-0677">Repeat</keyword>
<reference evidence="5 6" key="1">
    <citation type="journal article" date="2017" name="PLoS Biol.">
        <title>The sea cucumber genome provides insights into morphological evolution and visceral regeneration.</title>
        <authorList>
            <person name="Zhang X."/>
            <person name="Sun L."/>
            <person name="Yuan J."/>
            <person name="Sun Y."/>
            <person name="Gao Y."/>
            <person name="Zhang L."/>
            <person name="Li S."/>
            <person name="Dai H."/>
            <person name="Hamel J.F."/>
            <person name="Liu C."/>
            <person name="Yu Y."/>
            <person name="Liu S."/>
            <person name="Lin W."/>
            <person name="Guo K."/>
            <person name="Jin S."/>
            <person name="Xu P."/>
            <person name="Storey K.B."/>
            <person name="Huan P."/>
            <person name="Zhang T."/>
            <person name="Zhou Y."/>
            <person name="Zhang J."/>
            <person name="Lin C."/>
            <person name="Li X."/>
            <person name="Xing L."/>
            <person name="Huo D."/>
            <person name="Sun M."/>
            <person name="Wang L."/>
            <person name="Mercier A."/>
            <person name="Li F."/>
            <person name="Yang H."/>
            <person name="Xiang J."/>
        </authorList>
    </citation>
    <scope>NUCLEOTIDE SEQUENCE [LARGE SCALE GENOMIC DNA]</scope>
    <source>
        <strain evidence="5">Shaxun</strain>
        <tissue evidence="5">Muscle</tissue>
    </source>
</reference>
<evidence type="ECO:0000256" key="2">
    <source>
        <dbReference type="ARBA" id="ARBA00022803"/>
    </source>
</evidence>
<dbReference type="PANTHER" id="PTHR15081:SF1">
    <property type="entry name" value="NUCLEAR AUTOANTIGENIC SPERM PROTEIN"/>
    <property type="match status" value="1"/>
</dbReference>
<feature type="coiled-coil region" evidence="3">
    <location>
        <begin position="57"/>
        <end position="91"/>
    </location>
</feature>
<evidence type="ECO:0000256" key="1">
    <source>
        <dbReference type="ARBA" id="ARBA00022737"/>
    </source>
</evidence>
<dbReference type="GO" id="GO:0042393">
    <property type="term" value="F:histone binding"/>
    <property type="evidence" value="ECO:0007669"/>
    <property type="project" value="TreeGrafter"/>
</dbReference>
<keyword evidence="6" id="KW-1185">Reference proteome</keyword>
<name>A0A2G8LHM5_STIJA</name>
<keyword evidence="2" id="KW-0802">TPR repeat</keyword>
<organism evidence="5 6">
    <name type="scientific">Stichopus japonicus</name>
    <name type="common">Sea cucumber</name>
    <dbReference type="NCBI Taxonomy" id="307972"/>
    <lineage>
        <taxon>Eukaryota</taxon>
        <taxon>Metazoa</taxon>
        <taxon>Echinodermata</taxon>
        <taxon>Eleutherozoa</taxon>
        <taxon>Echinozoa</taxon>
        <taxon>Holothuroidea</taxon>
        <taxon>Aspidochirotacea</taxon>
        <taxon>Aspidochirotida</taxon>
        <taxon>Stichopodidae</taxon>
        <taxon>Apostichopus</taxon>
    </lineage>
</organism>
<evidence type="ECO:0000313" key="6">
    <source>
        <dbReference type="Proteomes" id="UP000230750"/>
    </source>
</evidence>